<evidence type="ECO:0000256" key="1">
    <source>
        <dbReference type="SAM" id="Phobius"/>
    </source>
</evidence>
<sequence>MLKKQLVSLGIVSWALFSIINLLMSSEFVKLKSQISTSDMIKSLIVSGVLYFIPIIIGALGHNAGYYVLALVIIVYSVALVNVILSMINASDANMTIKAVMIFASLAALVFNGYWMILAFRYRHRLDKIRDEKKYQDIKKWQEQQKK</sequence>
<evidence type="ECO:0000313" key="2">
    <source>
        <dbReference type="EMBL" id="KRM77565.1"/>
    </source>
</evidence>
<evidence type="ECO:0008006" key="4">
    <source>
        <dbReference type="Google" id="ProtNLM"/>
    </source>
</evidence>
<dbReference type="Proteomes" id="UP000051845">
    <property type="component" value="Unassembled WGS sequence"/>
</dbReference>
<dbReference type="RefSeq" id="WP_056995989.1">
    <property type="nucleotide sequence ID" value="NZ_AYYR01000009.1"/>
</dbReference>
<evidence type="ECO:0000313" key="3">
    <source>
        <dbReference type="Proteomes" id="UP000051845"/>
    </source>
</evidence>
<keyword evidence="1" id="KW-0812">Transmembrane</keyword>
<accession>A0A0R2BDH0</accession>
<dbReference type="STRING" id="33960.TY91_01655"/>
<name>A0A0R2BDH0_SECCO</name>
<reference evidence="2 3" key="1">
    <citation type="journal article" date="2015" name="Genome Announc.">
        <title>Expanding the biotechnology potential of lactobacilli through comparative genomics of 213 strains and associated genera.</title>
        <authorList>
            <person name="Sun Z."/>
            <person name="Harris H.M."/>
            <person name="McCann A."/>
            <person name="Guo C."/>
            <person name="Argimon S."/>
            <person name="Zhang W."/>
            <person name="Yang X."/>
            <person name="Jeffery I.B."/>
            <person name="Cooney J.C."/>
            <person name="Kagawa T.F."/>
            <person name="Liu W."/>
            <person name="Song Y."/>
            <person name="Salvetti E."/>
            <person name="Wrobel A."/>
            <person name="Rasinkangas P."/>
            <person name="Parkhill J."/>
            <person name="Rea M.C."/>
            <person name="O'Sullivan O."/>
            <person name="Ritari J."/>
            <person name="Douillard F.P."/>
            <person name="Paul Ross R."/>
            <person name="Yang R."/>
            <person name="Briner A.E."/>
            <person name="Felis G.E."/>
            <person name="de Vos W.M."/>
            <person name="Barrangou R."/>
            <person name="Klaenhammer T.R."/>
            <person name="Caufield P.W."/>
            <person name="Cui Y."/>
            <person name="Zhang H."/>
            <person name="O'Toole P.W."/>
        </authorList>
    </citation>
    <scope>NUCLEOTIDE SEQUENCE [LARGE SCALE GENOMIC DNA]</scope>
    <source>
        <strain evidence="2 3">DSM 20515</strain>
    </source>
</reference>
<keyword evidence="1" id="KW-0472">Membrane</keyword>
<keyword evidence="1" id="KW-1133">Transmembrane helix</keyword>
<protein>
    <recommendedName>
        <fullName evidence="4">Integral membrane protein</fullName>
    </recommendedName>
</protein>
<organism evidence="2 3">
    <name type="scientific">Secundilactobacillus collinoides DSM 20515 = JCM 1123</name>
    <dbReference type="NCBI Taxonomy" id="1423733"/>
    <lineage>
        <taxon>Bacteria</taxon>
        <taxon>Bacillati</taxon>
        <taxon>Bacillota</taxon>
        <taxon>Bacilli</taxon>
        <taxon>Lactobacillales</taxon>
        <taxon>Lactobacillaceae</taxon>
        <taxon>Secundilactobacillus</taxon>
    </lineage>
</organism>
<feature type="transmembrane region" description="Helical" evidence="1">
    <location>
        <begin position="67"/>
        <end position="88"/>
    </location>
</feature>
<dbReference type="EMBL" id="AYYR01000009">
    <property type="protein sequence ID" value="KRM77565.1"/>
    <property type="molecule type" value="Genomic_DNA"/>
</dbReference>
<dbReference type="AlphaFoldDB" id="A0A0R2BDH0"/>
<gene>
    <name evidence="2" type="ORF">FC82_GL002920</name>
</gene>
<proteinExistence type="predicted"/>
<dbReference type="PATRIC" id="fig|1423733.4.peg.3046"/>
<comment type="caution">
    <text evidence="2">The sequence shown here is derived from an EMBL/GenBank/DDBJ whole genome shotgun (WGS) entry which is preliminary data.</text>
</comment>
<feature type="transmembrane region" description="Helical" evidence="1">
    <location>
        <begin position="41"/>
        <end position="60"/>
    </location>
</feature>
<feature type="transmembrane region" description="Helical" evidence="1">
    <location>
        <begin position="100"/>
        <end position="120"/>
    </location>
</feature>